<keyword evidence="2" id="KW-1185">Reference proteome</keyword>
<gene>
    <name evidence="1" type="ORF">LY89DRAFT_670245</name>
</gene>
<protein>
    <submittedName>
        <fullName evidence="1">Uncharacterized protein</fullName>
    </submittedName>
</protein>
<reference evidence="1 2" key="1">
    <citation type="submission" date="2015-10" db="EMBL/GenBank/DDBJ databases">
        <title>Full genome of DAOMC 229536 Phialocephala scopiformis, a fungal endophyte of spruce producing the potent anti-insectan compound rugulosin.</title>
        <authorList>
            <consortium name="DOE Joint Genome Institute"/>
            <person name="Walker A.K."/>
            <person name="Frasz S.L."/>
            <person name="Seifert K.A."/>
            <person name="Miller J.D."/>
            <person name="Mondo S.J."/>
            <person name="Labutti K."/>
            <person name="Lipzen A."/>
            <person name="Dockter R."/>
            <person name="Kennedy M."/>
            <person name="Grigoriev I.V."/>
            <person name="Spatafora J.W."/>
        </authorList>
    </citation>
    <scope>NUCLEOTIDE SEQUENCE [LARGE SCALE GENOMIC DNA]</scope>
    <source>
        <strain evidence="1 2">CBS 120377</strain>
    </source>
</reference>
<evidence type="ECO:0000313" key="2">
    <source>
        <dbReference type="Proteomes" id="UP000070700"/>
    </source>
</evidence>
<proteinExistence type="predicted"/>
<accession>A0A194X697</accession>
<dbReference type="InParanoid" id="A0A194X697"/>
<dbReference type="GeneID" id="28822873"/>
<organism evidence="1 2">
    <name type="scientific">Mollisia scopiformis</name>
    <name type="common">Conifer needle endophyte fungus</name>
    <name type="synonym">Phialocephala scopiformis</name>
    <dbReference type="NCBI Taxonomy" id="149040"/>
    <lineage>
        <taxon>Eukaryota</taxon>
        <taxon>Fungi</taxon>
        <taxon>Dikarya</taxon>
        <taxon>Ascomycota</taxon>
        <taxon>Pezizomycotina</taxon>
        <taxon>Leotiomycetes</taxon>
        <taxon>Helotiales</taxon>
        <taxon>Mollisiaceae</taxon>
        <taxon>Mollisia</taxon>
    </lineage>
</organism>
<dbReference type="Proteomes" id="UP000070700">
    <property type="component" value="Unassembled WGS sequence"/>
</dbReference>
<name>A0A194X697_MOLSC</name>
<evidence type="ECO:0000313" key="1">
    <source>
        <dbReference type="EMBL" id="KUJ15698.1"/>
    </source>
</evidence>
<dbReference type="RefSeq" id="XP_018070053.1">
    <property type="nucleotide sequence ID" value="XM_018213147.1"/>
</dbReference>
<sequence>MCDVLYLSLSGAVLHARGGMIVGSSHPRKGTVQQSKRGNDQMEEASILPEGLLAPDRSPWDSTTSLLSFYLPYPPSQCGHRAGDAIGGVTSGLDARKLGGLCTVSRNPQRREKPLSRHIRHIHHPTWPWIEMIACVRHGIEGIQVTDTMLESAATATAAAAAAAAAL</sequence>
<dbReference type="KEGG" id="psco:LY89DRAFT_670245"/>
<dbReference type="AlphaFoldDB" id="A0A194X697"/>
<dbReference type="EMBL" id="KQ947417">
    <property type="protein sequence ID" value="KUJ15698.1"/>
    <property type="molecule type" value="Genomic_DNA"/>
</dbReference>